<protein>
    <submittedName>
        <fullName evidence="5">DUF916 and DUF3324 domain-containing protein</fullName>
    </submittedName>
</protein>
<feature type="transmembrane region" description="Helical" evidence="1">
    <location>
        <begin position="320"/>
        <end position="339"/>
    </location>
</feature>
<dbReference type="RefSeq" id="WP_280103070.1">
    <property type="nucleotide sequence ID" value="NZ_CP122959.1"/>
</dbReference>
<gene>
    <name evidence="5" type="ORF">QBD03_01515</name>
</gene>
<dbReference type="InterPro" id="IPR021759">
    <property type="entry name" value="WxLIP_HBD"/>
</dbReference>
<dbReference type="AlphaFoldDB" id="A0AAF0GR27"/>
<proteinExistence type="predicted"/>
<keyword evidence="1" id="KW-1133">Transmembrane helix</keyword>
<feature type="signal peptide" evidence="2">
    <location>
        <begin position="1"/>
        <end position="30"/>
    </location>
</feature>
<dbReference type="Proteomes" id="UP001179858">
    <property type="component" value="Chromosome"/>
</dbReference>
<keyword evidence="1" id="KW-0812">Transmembrane</keyword>
<evidence type="ECO:0000313" key="6">
    <source>
        <dbReference type="Proteomes" id="UP001179858"/>
    </source>
</evidence>
<dbReference type="Pfam" id="PF06030">
    <property type="entry name" value="WxLIP_PGBD"/>
    <property type="match status" value="1"/>
</dbReference>
<evidence type="ECO:0000256" key="2">
    <source>
        <dbReference type="SAM" id="SignalP"/>
    </source>
</evidence>
<evidence type="ECO:0000256" key="1">
    <source>
        <dbReference type="SAM" id="Phobius"/>
    </source>
</evidence>
<organism evidence="5 6">
    <name type="scientific">Latilactobacillus sakei</name>
    <name type="common">Lactobacillus sakei</name>
    <dbReference type="NCBI Taxonomy" id="1599"/>
    <lineage>
        <taxon>Bacteria</taxon>
        <taxon>Bacillati</taxon>
        <taxon>Bacillota</taxon>
        <taxon>Bacilli</taxon>
        <taxon>Lactobacillales</taxon>
        <taxon>Lactobacillaceae</taxon>
        <taxon>Latilactobacillus</taxon>
    </lineage>
</organism>
<feature type="domain" description="WxL Interacting Protein host binding" evidence="4">
    <location>
        <begin position="169"/>
        <end position="310"/>
    </location>
</feature>
<dbReference type="InterPro" id="IPR010317">
    <property type="entry name" value="WxLIP_PGBD"/>
</dbReference>
<keyword evidence="2" id="KW-0732">Signal</keyword>
<keyword evidence="1" id="KW-0472">Membrane</keyword>
<evidence type="ECO:0000313" key="5">
    <source>
        <dbReference type="EMBL" id="WGI19453.1"/>
    </source>
</evidence>
<sequence>MFKKRLLKNIILGVALGVVGGFGLSQQVQADNNTEKADFEIQPITSVAQVDTSLRYYDLKFKPGTKNTIKMRIQNFTDKKITVNSELQNGMTQVGGDMKFQSSTKGLDPSAKVPLTTIASIEKSARTIHLDPQETRVVEAEIKMPSENFNGMIAGGWKFTEHLENKTTDQTISSNYAYMVSINLRGSHYKVYPELKYASTKPILYDSRPAMGIKIRNTQPMVLKNVHFKAVISKAGLFSDNRLYEKEGSSMAPNSSVTLPVSWAYDNMKAGTYKVAVKVTGENLWNKLPMSWTFKKSFKVSKAEAASLNKRSLQRPTNKWLYVIAANGVLLLVAVYGLYRVIKIG</sequence>
<dbReference type="EMBL" id="CP122959">
    <property type="protein sequence ID" value="WGI19453.1"/>
    <property type="molecule type" value="Genomic_DNA"/>
</dbReference>
<feature type="chain" id="PRO_5042195791" evidence="2">
    <location>
        <begin position="31"/>
        <end position="345"/>
    </location>
</feature>
<evidence type="ECO:0000259" key="4">
    <source>
        <dbReference type="Pfam" id="PF11797"/>
    </source>
</evidence>
<dbReference type="Pfam" id="PF11797">
    <property type="entry name" value="WxLIP_HBD"/>
    <property type="match status" value="1"/>
</dbReference>
<reference evidence="5" key="1">
    <citation type="submission" date="2023-04" db="EMBL/GenBank/DDBJ databases">
        <title>Novel strain of Lactilactobacillus sakei and use thereof.</title>
        <authorList>
            <person name="Kim S.Y."/>
        </authorList>
    </citation>
    <scope>NUCLEOTIDE SEQUENCE</scope>
    <source>
        <strain evidence="5">HUP1</strain>
    </source>
</reference>
<accession>A0AAF0GR27</accession>
<name>A0AAF0GR27_LATSK</name>
<feature type="domain" description="WxL Interacting Protein peptidoglycan binding" evidence="3">
    <location>
        <begin position="39"/>
        <end position="161"/>
    </location>
</feature>
<evidence type="ECO:0000259" key="3">
    <source>
        <dbReference type="Pfam" id="PF06030"/>
    </source>
</evidence>